<dbReference type="AlphaFoldDB" id="A0A8S4GHL9"/>
<dbReference type="SMART" id="SM00441">
    <property type="entry name" value="FF"/>
    <property type="match status" value="3"/>
</dbReference>
<proteinExistence type="predicted"/>
<evidence type="ECO:0000313" key="5">
    <source>
        <dbReference type="EMBL" id="CAG9138592.1"/>
    </source>
</evidence>
<dbReference type="GO" id="GO:0003712">
    <property type="term" value="F:transcription coregulator activity"/>
    <property type="evidence" value="ECO:0007669"/>
    <property type="project" value="TreeGrafter"/>
</dbReference>
<dbReference type="PROSITE" id="PS51676">
    <property type="entry name" value="FF"/>
    <property type="match status" value="2"/>
</dbReference>
<dbReference type="InterPro" id="IPR002713">
    <property type="entry name" value="FF_domain"/>
</dbReference>
<feature type="coiled-coil region" evidence="2">
    <location>
        <begin position="261"/>
        <end position="293"/>
    </location>
</feature>
<dbReference type="Pfam" id="PF01846">
    <property type="entry name" value="FF"/>
    <property type="match status" value="3"/>
</dbReference>
<feature type="compositionally biased region" description="Basic and acidic residues" evidence="3">
    <location>
        <begin position="102"/>
        <end position="115"/>
    </location>
</feature>
<sequence>MYFVVWQLSLSRSLPIYRRVRVVWTAEGRVFFFNPSIPKSVWARPAELVGREDVDKTISQPPKAVLKLQQANNTAPPAAAKSPANGDLKRTVESDSDESEEEPVKKQQKVEEVKKAAATSTTSIDANKEAAIEAEVRAARERAVVPLEQRMKTFRQMLLENEVSAFSTWKKELHKIVFDKRYLLLTSDQRKQVFSKYVRERAEEERKEKMNRIQQKKNAFVALMEEAKLHSKSSYLDFSSKYGKDDRFKGIDKPRNREQYFTEYLADLKKKEKEEREKKREQVKQDFVALLREKGIDRHARWPDVKKRLEGDARYRAVDSSSVREDYFRDYTRALKDERRKDKDRDRDRSSSKKEKKDKERDKDRDKDKERDKDKDRKEKKSKRDKEKGSDNTKSTNDDEQPTSTTDEKVTETIDLSDRDDEASVTVIQDVTPSDKEEDAVVVESTSKSAKSPVKSPVKSPKRKRESSPRRKREERSERKRDRDRRGEDRKRKVSEKD</sequence>
<dbReference type="Proteomes" id="UP000653454">
    <property type="component" value="Unassembled WGS sequence"/>
</dbReference>
<dbReference type="Gene3D" id="2.20.70.10">
    <property type="match status" value="1"/>
</dbReference>
<protein>
    <submittedName>
        <fullName evidence="5">(diamondback moth) hypothetical protein</fullName>
    </submittedName>
</protein>
<gene>
    <name evidence="5" type="ORF">PLXY2_LOCUS16844</name>
</gene>
<organism evidence="5 6">
    <name type="scientific">Plutella xylostella</name>
    <name type="common">Diamondback moth</name>
    <name type="synonym">Plutella maculipennis</name>
    <dbReference type="NCBI Taxonomy" id="51655"/>
    <lineage>
        <taxon>Eukaryota</taxon>
        <taxon>Metazoa</taxon>
        <taxon>Ecdysozoa</taxon>
        <taxon>Arthropoda</taxon>
        <taxon>Hexapoda</taxon>
        <taxon>Insecta</taxon>
        <taxon>Pterygota</taxon>
        <taxon>Neoptera</taxon>
        <taxon>Endopterygota</taxon>
        <taxon>Lepidoptera</taxon>
        <taxon>Glossata</taxon>
        <taxon>Ditrysia</taxon>
        <taxon>Yponomeutoidea</taxon>
        <taxon>Plutellidae</taxon>
        <taxon>Plutella</taxon>
    </lineage>
</organism>
<feature type="compositionally biased region" description="Low complexity" evidence="3">
    <location>
        <begin position="72"/>
        <end position="85"/>
    </location>
</feature>
<feature type="region of interest" description="Disordered" evidence="3">
    <location>
        <begin position="72"/>
        <end position="121"/>
    </location>
</feature>
<dbReference type="PANTHER" id="PTHR15377">
    <property type="entry name" value="TRANSCRIPTION ELONGATION REGULATOR 1"/>
    <property type="match status" value="1"/>
</dbReference>
<evidence type="ECO:0000259" key="4">
    <source>
        <dbReference type="PROSITE" id="PS51676"/>
    </source>
</evidence>
<evidence type="ECO:0000256" key="1">
    <source>
        <dbReference type="ARBA" id="ARBA00022737"/>
    </source>
</evidence>
<feature type="compositionally biased region" description="Basic and acidic residues" evidence="3">
    <location>
        <begin position="338"/>
        <end position="391"/>
    </location>
</feature>
<dbReference type="PANTHER" id="PTHR15377:SF3">
    <property type="entry name" value="WW DOMAIN-CONTAINING PROTEIN"/>
    <property type="match status" value="1"/>
</dbReference>
<feature type="domain" description="FF" evidence="4">
    <location>
        <begin position="280"/>
        <end position="334"/>
    </location>
</feature>
<keyword evidence="6" id="KW-1185">Reference proteome</keyword>
<dbReference type="SUPFAM" id="SSF81698">
    <property type="entry name" value="FF domain"/>
    <property type="match status" value="3"/>
</dbReference>
<name>A0A8S4GHL9_PLUXY</name>
<dbReference type="Gene3D" id="1.10.10.440">
    <property type="entry name" value="FF domain"/>
    <property type="match status" value="3"/>
</dbReference>
<reference evidence="5" key="1">
    <citation type="submission" date="2020-11" db="EMBL/GenBank/DDBJ databases">
        <authorList>
            <person name="Whiteford S."/>
        </authorList>
    </citation>
    <scope>NUCLEOTIDE SEQUENCE</scope>
</reference>
<feature type="compositionally biased region" description="Low complexity" evidence="3">
    <location>
        <begin position="447"/>
        <end position="459"/>
    </location>
</feature>
<evidence type="ECO:0000256" key="2">
    <source>
        <dbReference type="SAM" id="Coils"/>
    </source>
</evidence>
<dbReference type="InterPro" id="IPR045148">
    <property type="entry name" value="TCRG1-like"/>
</dbReference>
<dbReference type="InterPro" id="IPR036517">
    <property type="entry name" value="FF_domain_sf"/>
</dbReference>
<evidence type="ECO:0000256" key="3">
    <source>
        <dbReference type="SAM" id="MobiDB-lite"/>
    </source>
</evidence>
<feature type="region of interest" description="Disordered" evidence="3">
    <location>
        <begin position="338"/>
        <end position="498"/>
    </location>
</feature>
<feature type="region of interest" description="Disordered" evidence="3">
    <location>
        <begin position="301"/>
        <end position="321"/>
    </location>
</feature>
<feature type="compositionally biased region" description="Basic and acidic residues" evidence="3">
    <location>
        <begin position="466"/>
        <end position="498"/>
    </location>
</feature>
<dbReference type="EMBL" id="CAJHNJ030000693">
    <property type="protein sequence ID" value="CAG9138592.1"/>
    <property type="molecule type" value="Genomic_DNA"/>
</dbReference>
<feature type="domain" description="FF" evidence="4">
    <location>
        <begin position="147"/>
        <end position="200"/>
    </location>
</feature>
<accession>A0A8S4GHL9</accession>
<keyword evidence="1" id="KW-0677">Repeat</keyword>
<dbReference type="FunFam" id="1.10.10.440:FF:000001">
    <property type="entry name" value="Transcription elongation regulator 1 like"/>
    <property type="match status" value="1"/>
</dbReference>
<evidence type="ECO:0000313" key="6">
    <source>
        <dbReference type="Proteomes" id="UP000653454"/>
    </source>
</evidence>
<dbReference type="GO" id="GO:0070063">
    <property type="term" value="F:RNA polymerase binding"/>
    <property type="evidence" value="ECO:0007669"/>
    <property type="project" value="InterPro"/>
</dbReference>
<comment type="caution">
    <text evidence="5">The sequence shown here is derived from an EMBL/GenBank/DDBJ whole genome shotgun (WGS) entry which is preliminary data.</text>
</comment>
<dbReference type="GO" id="GO:0005634">
    <property type="term" value="C:nucleus"/>
    <property type="evidence" value="ECO:0007669"/>
    <property type="project" value="TreeGrafter"/>
</dbReference>
<keyword evidence="2" id="KW-0175">Coiled coil</keyword>